<reference evidence="4" key="1">
    <citation type="submission" date="2016-04" db="EMBL/GenBank/DDBJ databases">
        <authorList>
            <person name="Nguyen H.D."/>
            <person name="Kesanakurti P."/>
            <person name="Cullis J."/>
            <person name="Levesque C.A."/>
            <person name="Hambleton S."/>
        </authorList>
    </citation>
    <scope>NUCLEOTIDE SEQUENCE</scope>
    <source>
        <strain evidence="4">DAOMC 238032</strain>
    </source>
</reference>
<gene>
    <name evidence="4" type="ORF">A4X03_0g2792</name>
    <name evidence="3" type="ORF">JKIAZH3_G2858</name>
</gene>
<feature type="compositionally biased region" description="Low complexity" evidence="1">
    <location>
        <begin position="364"/>
        <end position="381"/>
    </location>
</feature>
<feature type="region of interest" description="Disordered" evidence="1">
    <location>
        <begin position="706"/>
        <end position="757"/>
    </location>
</feature>
<dbReference type="InterPro" id="IPR002921">
    <property type="entry name" value="Fungal_lipase-type"/>
</dbReference>
<dbReference type="Proteomes" id="UP000836402">
    <property type="component" value="Unassembled WGS sequence"/>
</dbReference>
<dbReference type="AlphaFoldDB" id="A0A177VIF7"/>
<feature type="compositionally biased region" description="Low complexity" evidence="1">
    <location>
        <begin position="96"/>
        <end position="105"/>
    </location>
</feature>
<evidence type="ECO:0000313" key="6">
    <source>
        <dbReference type="Proteomes" id="UP000836402"/>
    </source>
</evidence>
<feature type="compositionally biased region" description="Polar residues" evidence="1">
    <location>
        <begin position="157"/>
        <end position="167"/>
    </location>
</feature>
<keyword evidence="6" id="KW-1185">Reference proteome</keyword>
<dbReference type="Gene3D" id="3.40.50.1820">
    <property type="entry name" value="alpha/beta hydrolase"/>
    <property type="match status" value="1"/>
</dbReference>
<proteinExistence type="predicted"/>
<evidence type="ECO:0000256" key="1">
    <source>
        <dbReference type="SAM" id="MobiDB-lite"/>
    </source>
</evidence>
<feature type="region of interest" description="Disordered" evidence="1">
    <location>
        <begin position="298"/>
        <end position="428"/>
    </location>
</feature>
<feature type="compositionally biased region" description="Basic residues" evidence="1">
    <location>
        <begin position="106"/>
        <end position="115"/>
    </location>
</feature>
<feature type="compositionally biased region" description="Basic and acidic residues" evidence="1">
    <location>
        <begin position="21"/>
        <end position="36"/>
    </location>
</feature>
<feature type="compositionally biased region" description="Low complexity" evidence="1">
    <location>
        <begin position="392"/>
        <end position="401"/>
    </location>
</feature>
<feature type="domain" description="Fungal lipase-type" evidence="2">
    <location>
        <begin position="614"/>
        <end position="686"/>
    </location>
</feature>
<comment type="caution">
    <text evidence="4">The sequence shown here is derived from an EMBL/GenBank/DDBJ whole genome shotgun (WGS) entry which is preliminary data.</text>
</comment>
<dbReference type="Proteomes" id="UP000077671">
    <property type="component" value="Unassembled WGS sequence"/>
</dbReference>
<feature type="compositionally biased region" description="Acidic residues" evidence="1">
    <location>
        <begin position="726"/>
        <end position="736"/>
    </location>
</feature>
<feature type="compositionally biased region" description="Polar residues" evidence="1">
    <location>
        <begin position="335"/>
        <end position="354"/>
    </location>
</feature>
<feature type="compositionally biased region" description="Basic and acidic residues" evidence="1">
    <location>
        <begin position="311"/>
        <end position="323"/>
    </location>
</feature>
<reference evidence="4" key="2">
    <citation type="journal article" date="2019" name="IMA Fungus">
        <title>Genome sequencing and comparison of five Tilletia species to identify candidate genes for the detection of regulated species infecting wheat.</title>
        <authorList>
            <person name="Nguyen H.D.T."/>
            <person name="Sultana T."/>
            <person name="Kesanakurti P."/>
            <person name="Hambleton S."/>
        </authorList>
    </citation>
    <scope>NUCLEOTIDE SEQUENCE</scope>
    <source>
        <strain evidence="4">DAOMC 238032</strain>
    </source>
</reference>
<dbReference type="SUPFAM" id="SSF53474">
    <property type="entry name" value="alpha/beta-Hydrolases"/>
    <property type="match status" value="1"/>
</dbReference>
<dbReference type="EMBL" id="LWDD02000291">
    <property type="protein sequence ID" value="KAE8262003.1"/>
    <property type="molecule type" value="Genomic_DNA"/>
</dbReference>
<protein>
    <recommendedName>
        <fullName evidence="2">Fungal lipase-type domain-containing protein</fullName>
    </recommendedName>
</protein>
<feature type="region of interest" description="Disordered" evidence="1">
    <location>
        <begin position="21"/>
        <end position="259"/>
    </location>
</feature>
<sequence length="853" mass="90276">MPKGGLAAAVSKLALDVGTELSKDEDVRKMGKKVMDQLRSPSAGAIKEAAHHAEEKNKKKGKGKAAGGGSSKPGSKILASIGKAHRPGMPHRNSHDSGSGHSSPSGKHHQQHRSSRSASYQQPQPYGFIGGYPSPQLLQPGVPAEYAQLRADDSADQSRGSARNGYNASKSAGASPTSPTSTPRSFASAFPPAQHRAVLDIRGFDGYGSEGYTNNPAPNGSGGRSRRAQQASDDWVDEPPASMGRERAGSVGTLSLPSASAGGYFSEGMGGRMARTALTASSAASAGGESSLFIQHTDSHRLPAPPSTPPARDERSLEPDNRRPGGSHTHKASPLSISTTTSPAGLVHSSNGTNVVMPPHGTTGAHAGSHPSPSSTHSPNSHSHRHHHRSSSAHGSSSSSSPLDGLSKKEGKQRAASHASSLTPSQSYDALASARKRIGAGVPMADVTFAARCATVIYNLFDLEDTRDWIDSGQDRLERNPTLLDVTFSDPGKGIKNWALFKRKCDGTLMISVRGTSRGPDWVDDMLCHLKEKDFALEKASTLRCKDGTVFHAHSSFLRCALAMIPEIRKLLLKRVFKASSPAGSAPTSPGSDRPTKRVGGSAGGAGGGAKFGKLIITGHSAGGAVASLLYLLLEHHYSSLLAQFSQMFCITFGSAACVRRTLPLTSRPSDQALAFILRGDPVPRLDMNYGLYLLDHYARLPSKRGVASVGGPSSHANGSRHATVEDDDDDDDEDDHAGPSILRHGPGHAIPKQTSARDLDGETFLARLTELYGSERESERRASSDGTLEVPLQDLFPAGEMLMIDVGAGDVWEIDAEKLEATSPVNVERHEMKMYQKTLMGIERAQPKLIID</sequence>
<feature type="compositionally biased region" description="Basic residues" evidence="1">
    <location>
        <begin position="382"/>
        <end position="391"/>
    </location>
</feature>
<feature type="compositionally biased region" description="Basic and acidic residues" evidence="1">
    <location>
        <begin position="48"/>
        <end position="57"/>
    </location>
</feature>
<feature type="compositionally biased region" description="Low complexity" evidence="1">
    <location>
        <begin position="581"/>
        <end position="592"/>
    </location>
</feature>
<evidence type="ECO:0000259" key="2">
    <source>
        <dbReference type="Pfam" id="PF01764"/>
    </source>
</evidence>
<dbReference type="EMBL" id="CAJHJG010005666">
    <property type="protein sequence ID" value="CAD6951781.1"/>
    <property type="molecule type" value="Genomic_DNA"/>
</dbReference>
<dbReference type="GO" id="GO:0006629">
    <property type="term" value="P:lipid metabolic process"/>
    <property type="evidence" value="ECO:0007669"/>
    <property type="project" value="InterPro"/>
</dbReference>
<feature type="compositionally biased region" description="Low complexity" evidence="1">
    <location>
        <begin position="168"/>
        <end position="189"/>
    </location>
</feature>
<evidence type="ECO:0000313" key="3">
    <source>
        <dbReference type="EMBL" id="CAD6951781.1"/>
    </source>
</evidence>
<accession>A0A177VIF7</accession>
<dbReference type="InterPro" id="IPR029058">
    <property type="entry name" value="AB_hydrolase_fold"/>
</dbReference>
<evidence type="ECO:0000313" key="5">
    <source>
        <dbReference type="Proteomes" id="UP000077671"/>
    </source>
</evidence>
<name>A0A177VIF7_9BASI</name>
<feature type="region of interest" description="Disordered" evidence="1">
    <location>
        <begin position="581"/>
        <end position="605"/>
    </location>
</feature>
<feature type="compositionally biased region" description="Polar residues" evidence="1">
    <location>
        <begin position="418"/>
        <end position="428"/>
    </location>
</feature>
<evidence type="ECO:0000313" key="4">
    <source>
        <dbReference type="EMBL" id="KAE8262003.1"/>
    </source>
</evidence>
<reference evidence="3" key="3">
    <citation type="submission" date="2020-10" db="EMBL/GenBank/DDBJ databases">
        <authorList>
            <person name="Sedaghatjoo S."/>
        </authorList>
    </citation>
    <scope>NUCLEOTIDE SEQUENCE</scope>
    <source>
        <strain evidence="3">AZH3</strain>
    </source>
</reference>
<organism evidence="4 5">
    <name type="scientific">Tilletia caries</name>
    <name type="common">wheat bunt fungus</name>
    <dbReference type="NCBI Taxonomy" id="13290"/>
    <lineage>
        <taxon>Eukaryota</taxon>
        <taxon>Fungi</taxon>
        <taxon>Dikarya</taxon>
        <taxon>Basidiomycota</taxon>
        <taxon>Ustilaginomycotina</taxon>
        <taxon>Exobasidiomycetes</taxon>
        <taxon>Tilletiales</taxon>
        <taxon>Tilletiaceae</taxon>
        <taxon>Tilletia</taxon>
    </lineage>
</organism>
<dbReference type="Pfam" id="PF01764">
    <property type="entry name" value="Lipase_3"/>
    <property type="match status" value="1"/>
</dbReference>